<protein>
    <submittedName>
        <fullName evidence="3">Glyoxalase-like domain protein</fullName>
    </submittedName>
</protein>
<reference evidence="3 4" key="1">
    <citation type="submission" date="2016-07" db="EMBL/GenBank/DDBJ databases">
        <title>Complete genome sequence of Altererythrobacter dongtanensis KCTC 22672, a type strain with esterase isolated from tidal flat.</title>
        <authorList>
            <person name="Cheng H."/>
            <person name="Wu Y.-H."/>
            <person name="Zhou P."/>
            <person name="Huo Y.-Y."/>
            <person name="Wang C.-S."/>
            <person name="Xu X.-W."/>
        </authorList>
    </citation>
    <scope>NUCLEOTIDE SEQUENCE [LARGE SCALE GENOMIC DNA]</scope>
    <source>
        <strain evidence="3 4">KCTC 22672</strain>
    </source>
</reference>
<dbReference type="InterPro" id="IPR029068">
    <property type="entry name" value="Glyas_Bleomycin-R_OHBP_Dase"/>
</dbReference>
<evidence type="ECO:0000313" key="3">
    <source>
        <dbReference type="EMBL" id="ANY21106.1"/>
    </source>
</evidence>
<accession>A0A1B2AG38</accession>
<dbReference type="STRING" id="692370.A6F68_02612"/>
<dbReference type="PROSITE" id="PS51819">
    <property type="entry name" value="VOC"/>
    <property type="match status" value="1"/>
</dbReference>
<dbReference type="EMBL" id="CP016591">
    <property type="protein sequence ID" value="ANY21106.1"/>
    <property type="molecule type" value="Genomic_DNA"/>
</dbReference>
<dbReference type="InterPro" id="IPR004360">
    <property type="entry name" value="Glyas_Fos-R_dOase_dom"/>
</dbReference>
<dbReference type="AlphaFoldDB" id="A0A1B2AG38"/>
<sequence length="359" mass="39211">MSGSNSTDVRSILPGWTRPLLAAAGLFFSAQAAAGTPAEEFGVAPWTEAVVSVAEFEPATRLFREAGGWRLTLSGDIARRELDYWKLPAAVSARFERWCAPLAETGCIRFVRFAGLAQEPIRPGARAWDTGGIYSVMVRSDDVEALYRHALSIGWWAESPPISFRFGQSDLKNVVLQGPHGINLAVYERVSPAFATFPVGRISQGFNSMRMVKSRPAARDFYRDALGFGVLFDSDREPPEPAFSNFGIPYNLTPQIARAAAALYPVAGETGRVEVMQIQGFTGRDHSAKAVPPNLGVLSVRYPVRDLAAYRSRLLAKNAPIPYETDRVPVAGIGTVDLVAVRDPDGNLTEFYSVQDRAQ</sequence>
<dbReference type="Gene3D" id="3.10.180.10">
    <property type="entry name" value="2,3-Dihydroxybiphenyl 1,2-Dioxygenase, domain 1"/>
    <property type="match status" value="1"/>
</dbReference>
<gene>
    <name evidence="3" type="ORF">A6F68_02612</name>
</gene>
<dbReference type="Pfam" id="PF00903">
    <property type="entry name" value="Glyoxalase"/>
    <property type="match status" value="1"/>
</dbReference>
<name>A0A1B2AG38_9SPHN</name>
<feature type="domain" description="VOC" evidence="2">
    <location>
        <begin position="203"/>
        <end position="354"/>
    </location>
</feature>
<dbReference type="InterPro" id="IPR037523">
    <property type="entry name" value="VOC_core"/>
</dbReference>
<dbReference type="SUPFAM" id="SSF54593">
    <property type="entry name" value="Glyoxalase/Bleomycin resistance protein/Dihydroxybiphenyl dioxygenase"/>
    <property type="match status" value="2"/>
</dbReference>
<feature type="signal peptide" evidence="1">
    <location>
        <begin position="1"/>
        <end position="34"/>
    </location>
</feature>
<organism evidence="3 4">
    <name type="scientific">Tsuneonella dongtanensis</name>
    <dbReference type="NCBI Taxonomy" id="692370"/>
    <lineage>
        <taxon>Bacteria</taxon>
        <taxon>Pseudomonadati</taxon>
        <taxon>Pseudomonadota</taxon>
        <taxon>Alphaproteobacteria</taxon>
        <taxon>Sphingomonadales</taxon>
        <taxon>Erythrobacteraceae</taxon>
        <taxon>Tsuneonella</taxon>
    </lineage>
</organism>
<keyword evidence="1" id="KW-0732">Signal</keyword>
<proteinExistence type="predicted"/>
<keyword evidence="4" id="KW-1185">Reference proteome</keyword>
<feature type="chain" id="PRO_5008534165" evidence="1">
    <location>
        <begin position="35"/>
        <end position="359"/>
    </location>
</feature>
<dbReference type="Proteomes" id="UP000092932">
    <property type="component" value="Chromosome"/>
</dbReference>
<evidence type="ECO:0000313" key="4">
    <source>
        <dbReference type="Proteomes" id="UP000092932"/>
    </source>
</evidence>
<evidence type="ECO:0000259" key="2">
    <source>
        <dbReference type="PROSITE" id="PS51819"/>
    </source>
</evidence>
<dbReference type="KEGG" id="ado:A6F68_02612"/>
<evidence type="ECO:0000256" key="1">
    <source>
        <dbReference type="SAM" id="SignalP"/>
    </source>
</evidence>